<feature type="compositionally biased region" description="Basic and acidic residues" evidence="1">
    <location>
        <begin position="219"/>
        <end position="231"/>
    </location>
</feature>
<keyword evidence="3" id="KW-1185">Reference proteome</keyword>
<dbReference type="EMBL" id="JASCZI010120992">
    <property type="protein sequence ID" value="MED6158658.1"/>
    <property type="molecule type" value="Genomic_DNA"/>
</dbReference>
<feature type="region of interest" description="Disordered" evidence="1">
    <location>
        <begin position="178"/>
        <end position="231"/>
    </location>
</feature>
<sequence>MVIWLPTHKISLNPLRTLHIGNTVTKVGEITSPFMVIRPNSNKVNSDSPIITVNLRTTRIPDINHHITVSSLICRASPKIIRMSDINPHISDNNLPQPITLQLIMKSSNPNPKGGINAFNDKPKIKGETESSTDEEAEDSDDEEAEQRVYEILLEMIDSKDKEDEDIGEMLDCCEEYNSDYKEDKSDKEGETENESGEEYSDEFEDDEVESEEESDEEDKNKNSKVEDQDDKGKIFFINNFFRKEKVEEEIPAKSENPGPRKIRGVDIPDYLCDARACGNIGPHESYKTLDLGPRKKTGEVFHIIKSTEGEKKSAHQLQADDGRMRGKDPLQRMEAEAKLREMLLEEKKEEEEGSTAEEEDEEEGKGFNEEAKKRVRGRSSKEKKKVVARAKESLRGKAPKEGGSSGSSPQRKGNKQKETSYPNKKKKKKKKEPDEGMDKRIQKKKEKGVDKDAKEERRNQKKGPDKVKEKHEIRSSNLVGILGKLKKILHHHKGAYAHLVRNKSKWK</sequence>
<organism evidence="2 3">
    <name type="scientific">Stylosanthes scabra</name>
    <dbReference type="NCBI Taxonomy" id="79078"/>
    <lineage>
        <taxon>Eukaryota</taxon>
        <taxon>Viridiplantae</taxon>
        <taxon>Streptophyta</taxon>
        <taxon>Embryophyta</taxon>
        <taxon>Tracheophyta</taxon>
        <taxon>Spermatophyta</taxon>
        <taxon>Magnoliopsida</taxon>
        <taxon>eudicotyledons</taxon>
        <taxon>Gunneridae</taxon>
        <taxon>Pentapetalae</taxon>
        <taxon>rosids</taxon>
        <taxon>fabids</taxon>
        <taxon>Fabales</taxon>
        <taxon>Fabaceae</taxon>
        <taxon>Papilionoideae</taxon>
        <taxon>50 kb inversion clade</taxon>
        <taxon>dalbergioids sensu lato</taxon>
        <taxon>Dalbergieae</taxon>
        <taxon>Pterocarpus clade</taxon>
        <taxon>Stylosanthes</taxon>
    </lineage>
</organism>
<proteinExistence type="predicted"/>
<feature type="compositionally biased region" description="Basic and acidic residues" evidence="1">
    <location>
        <begin position="390"/>
        <end position="401"/>
    </location>
</feature>
<feature type="compositionally biased region" description="Basic and acidic residues" evidence="1">
    <location>
        <begin position="448"/>
        <end position="475"/>
    </location>
</feature>
<feature type="compositionally biased region" description="Acidic residues" evidence="1">
    <location>
        <begin position="192"/>
        <end position="218"/>
    </location>
</feature>
<feature type="compositionally biased region" description="Acidic residues" evidence="1">
    <location>
        <begin position="131"/>
        <end position="145"/>
    </location>
</feature>
<feature type="compositionally biased region" description="Basic and acidic residues" evidence="1">
    <location>
        <begin position="307"/>
        <end position="348"/>
    </location>
</feature>
<feature type="region of interest" description="Disordered" evidence="1">
    <location>
        <begin position="307"/>
        <end position="476"/>
    </location>
</feature>
<evidence type="ECO:0000313" key="3">
    <source>
        <dbReference type="Proteomes" id="UP001341840"/>
    </source>
</evidence>
<name>A0ABU6UG83_9FABA</name>
<evidence type="ECO:0000256" key="1">
    <source>
        <dbReference type="SAM" id="MobiDB-lite"/>
    </source>
</evidence>
<evidence type="ECO:0000313" key="2">
    <source>
        <dbReference type="EMBL" id="MED6158658.1"/>
    </source>
</evidence>
<feature type="compositionally biased region" description="Basic and acidic residues" evidence="1">
    <location>
        <begin position="432"/>
        <end position="441"/>
    </location>
</feature>
<feature type="region of interest" description="Disordered" evidence="1">
    <location>
        <begin position="105"/>
        <end position="145"/>
    </location>
</feature>
<protein>
    <submittedName>
        <fullName evidence="2">Uncharacterized protein</fullName>
    </submittedName>
</protein>
<feature type="compositionally biased region" description="Basic residues" evidence="1">
    <location>
        <begin position="374"/>
        <end position="389"/>
    </location>
</feature>
<gene>
    <name evidence="2" type="ORF">PIB30_034807</name>
</gene>
<dbReference type="Proteomes" id="UP001341840">
    <property type="component" value="Unassembled WGS sequence"/>
</dbReference>
<reference evidence="2 3" key="1">
    <citation type="journal article" date="2023" name="Plants (Basel)">
        <title>Bridging the Gap: Combining Genomics and Transcriptomics Approaches to Understand Stylosanthes scabra, an Orphan Legume from the Brazilian Caatinga.</title>
        <authorList>
            <person name="Ferreira-Neto J.R.C."/>
            <person name="da Silva M.D."/>
            <person name="Binneck E."/>
            <person name="de Melo N.F."/>
            <person name="da Silva R.H."/>
            <person name="de Melo A.L.T.M."/>
            <person name="Pandolfi V."/>
            <person name="Bustamante F.O."/>
            <person name="Brasileiro-Vidal A.C."/>
            <person name="Benko-Iseppon A.M."/>
        </authorList>
    </citation>
    <scope>NUCLEOTIDE SEQUENCE [LARGE SCALE GENOMIC DNA]</scope>
    <source>
        <tissue evidence="2">Leaves</tissue>
    </source>
</reference>
<feature type="compositionally biased region" description="Acidic residues" evidence="1">
    <location>
        <begin position="349"/>
        <end position="364"/>
    </location>
</feature>
<accession>A0ABU6UG83</accession>
<feature type="compositionally biased region" description="Basic and acidic residues" evidence="1">
    <location>
        <begin position="179"/>
        <end position="191"/>
    </location>
</feature>
<comment type="caution">
    <text evidence="2">The sequence shown here is derived from an EMBL/GenBank/DDBJ whole genome shotgun (WGS) entry which is preliminary data.</text>
</comment>